<dbReference type="OrthoDB" id="3400915at2"/>
<protein>
    <submittedName>
        <fullName evidence="1">Uncharacterized protein</fullName>
    </submittedName>
</protein>
<organism evidence="1 2">
    <name type="scientific">Micromonospora costi</name>
    <dbReference type="NCBI Taxonomy" id="1530042"/>
    <lineage>
        <taxon>Bacteria</taxon>
        <taxon>Bacillati</taxon>
        <taxon>Actinomycetota</taxon>
        <taxon>Actinomycetes</taxon>
        <taxon>Micromonosporales</taxon>
        <taxon>Micromonosporaceae</taxon>
        <taxon>Micromonospora</taxon>
    </lineage>
</organism>
<dbReference type="EMBL" id="RBAN01000002">
    <property type="protein sequence ID" value="RKN55969.1"/>
    <property type="molecule type" value="Genomic_DNA"/>
</dbReference>
<gene>
    <name evidence="1" type="ORF">D7193_15395</name>
</gene>
<keyword evidence="2" id="KW-1185">Reference proteome</keyword>
<proteinExistence type="predicted"/>
<dbReference type="RefSeq" id="WP_120780152.1">
    <property type="nucleotide sequence ID" value="NZ_JBHLUP010000002.1"/>
</dbReference>
<comment type="caution">
    <text evidence="1">The sequence shown here is derived from an EMBL/GenBank/DDBJ whole genome shotgun (WGS) entry which is preliminary data.</text>
</comment>
<sequence>MTSAPSLVRSRMILSAKVIITDHWPNPDRCPICGVMVCRARGNAAYYLQIVGEPPYIPPSLDGGA</sequence>
<evidence type="ECO:0000313" key="1">
    <source>
        <dbReference type="EMBL" id="RKN55969.1"/>
    </source>
</evidence>
<accession>A0A3B0A6G1</accession>
<name>A0A3B0A6G1_9ACTN</name>
<evidence type="ECO:0000313" key="2">
    <source>
        <dbReference type="Proteomes" id="UP000279968"/>
    </source>
</evidence>
<dbReference type="AlphaFoldDB" id="A0A3B0A6G1"/>
<reference evidence="1 2" key="1">
    <citation type="journal article" date="2015" name="Int. J. Syst. Evol. Microbiol.">
        <title>Micromonospora costi sp. nov., isolated from a leaf of Costus speciosus.</title>
        <authorList>
            <person name="Thawai C."/>
        </authorList>
    </citation>
    <scope>NUCLEOTIDE SEQUENCE [LARGE SCALE GENOMIC DNA]</scope>
    <source>
        <strain evidence="1 2">CS1-12</strain>
    </source>
</reference>
<dbReference type="Proteomes" id="UP000279968">
    <property type="component" value="Unassembled WGS sequence"/>
</dbReference>